<dbReference type="Proteomes" id="UP000006727">
    <property type="component" value="Chromosome 12"/>
</dbReference>
<dbReference type="EMBL" id="ABEU02000012">
    <property type="protein sequence ID" value="PNR43274.1"/>
    <property type="molecule type" value="Genomic_DNA"/>
</dbReference>
<organism evidence="3">
    <name type="scientific">Physcomitrium patens</name>
    <name type="common">Spreading-leaved earth moss</name>
    <name type="synonym">Physcomitrella patens</name>
    <dbReference type="NCBI Taxonomy" id="3218"/>
    <lineage>
        <taxon>Eukaryota</taxon>
        <taxon>Viridiplantae</taxon>
        <taxon>Streptophyta</taxon>
        <taxon>Embryophyta</taxon>
        <taxon>Bryophyta</taxon>
        <taxon>Bryophytina</taxon>
        <taxon>Bryopsida</taxon>
        <taxon>Funariidae</taxon>
        <taxon>Funariales</taxon>
        <taxon>Funariaceae</taxon>
        <taxon>Physcomitrium</taxon>
    </lineage>
</organism>
<dbReference type="PANTHER" id="PTHR12509:SF8">
    <property type="entry name" value="SPERMATOGENESIS-ASSOCIATED PROTEIN 4"/>
    <property type="match status" value="1"/>
</dbReference>
<name>A0A2K1JP00_PHYPA</name>
<dbReference type="InterPro" id="IPR036872">
    <property type="entry name" value="CH_dom_sf"/>
</dbReference>
<feature type="compositionally biased region" description="Basic and acidic residues" evidence="1">
    <location>
        <begin position="66"/>
        <end position="78"/>
    </location>
</feature>
<dbReference type="EnsemblPlants" id="Pp3c12_250V3.2">
    <property type="protein sequence ID" value="Pp3c12_250V3.2"/>
    <property type="gene ID" value="Pp3c12_250"/>
</dbReference>
<feature type="region of interest" description="Disordered" evidence="1">
    <location>
        <begin position="66"/>
        <end position="93"/>
    </location>
</feature>
<accession>A0A2K1JP00</accession>
<reference evidence="4" key="3">
    <citation type="submission" date="2020-12" db="UniProtKB">
        <authorList>
            <consortium name="EnsemblPlants"/>
        </authorList>
    </citation>
    <scope>IDENTIFICATION</scope>
</reference>
<dbReference type="EnsemblPlants" id="Pp3c12_250V3.1">
    <property type="protein sequence ID" value="Pp3c12_250V3.1"/>
    <property type="gene ID" value="Pp3c12_250"/>
</dbReference>
<dbReference type="InterPro" id="IPR052111">
    <property type="entry name" value="Spermatogenesis_Ciliary_MAP"/>
</dbReference>
<reference evidence="3 5" key="2">
    <citation type="journal article" date="2018" name="Plant J.">
        <title>The Physcomitrella patens chromosome-scale assembly reveals moss genome structure and evolution.</title>
        <authorList>
            <person name="Lang D."/>
            <person name="Ullrich K.K."/>
            <person name="Murat F."/>
            <person name="Fuchs J."/>
            <person name="Jenkins J."/>
            <person name="Haas F.B."/>
            <person name="Piednoel M."/>
            <person name="Gundlach H."/>
            <person name="Van Bel M."/>
            <person name="Meyberg R."/>
            <person name="Vives C."/>
            <person name="Morata J."/>
            <person name="Symeonidi A."/>
            <person name="Hiss M."/>
            <person name="Muchero W."/>
            <person name="Kamisugi Y."/>
            <person name="Saleh O."/>
            <person name="Blanc G."/>
            <person name="Decker E.L."/>
            <person name="van Gessel N."/>
            <person name="Grimwood J."/>
            <person name="Hayes R.D."/>
            <person name="Graham S.W."/>
            <person name="Gunter L.E."/>
            <person name="McDaniel S.F."/>
            <person name="Hoernstein S.N.W."/>
            <person name="Larsson A."/>
            <person name="Li F.W."/>
            <person name="Perroud P.F."/>
            <person name="Phillips J."/>
            <person name="Ranjan P."/>
            <person name="Rokshar D.S."/>
            <person name="Rothfels C.J."/>
            <person name="Schneider L."/>
            <person name="Shu S."/>
            <person name="Stevenson D.W."/>
            <person name="Thummler F."/>
            <person name="Tillich M."/>
            <person name="Villarreal Aguilar J.C."/>
            <person name="Widiez T."/>
            <person name="Wong G.K."/>
            <person name="Wymore A."/>
            <person name="Zhang Y."/>
            <person name="Zimmer A.D."/>
            <person name="Quatrano R.S."/>
            <person name="Mayer K.F.X."/>
            <person name="Goodstein D."/>
            <person name="Casacuberta J.M."/>
            <person name="Vandepoele K."/>
            <person name="Reski R."/>
            <person name="Cuming A.C."/>
            <person name="Tuskan G.A."/>
            <person name="Maumus F."/>
            <person name="Salse J."/>
            <person name="Schmutz J."/>
            <person name="Rensing S.A."/>
        </authorList>
    </citation>
    <scope>NUCLEOTIDE SEQUENCE [LARGE SCALE GENOMIC DNA]</scope>
    <source>
        <strain evidence="4 5">cv. Gransden 2004</strain>
    </source>
</reference>
<dbReference type="Pfam" id="PF15261">
    <property type="entry name" value="JHY"/>
    <property type="match status" value="1"/>
</dbReference>
<dbReference type="STRING" id="3218.A0A2K1JP00"/>
<evidence type="ECO:0000313" key="5">
    <source>
        <dbReference type="Proteomes" id="UP000006727"/>
    </source>
</evidence>
<dbReference type="Gene3D" id="1.10.418.10">
    <property type="entry name" value="Calponin-like domain"/>
    <property type="match status" value="1"/>
</dbReference>
<feature type="domain" description="CH-like" evidence="2">
    <location>
        <begin position="1"/>
        <end position="54"/>
    </location>
</feature>
<dbReference type="GO" id="GO:0005737">
    <property type="term" value="C:cytoplasm"/>
    <property type="evidence" value="ECO:0007669"/>
    <property type="project" value="UniProtKB-ARBA"/>
</dbReference>
<dbReference type="PaxDb" id="3218-PP1S205_19V6.1"/>
<evidence type="ECO:0000313" key="4">
    <source>
        <dbReference type="EnsemblPlants" id="Pp3c12_250V3.1"/>
    </source>
</evidence>
<gene>
    <name evidence="4" type="primary">LOC112290037</name>
    <name evidence="3" type="ORF">PHYPA_015654</name>
</gene>
<evidence type="ECO:0000313" key="3">
    <source>
        <dbReference type="EMBL" id="PNR43274.1"/>
    </source>
</evidence>
<dbReference type="AlphaFoldDB" id="A0A2K1JP00"/>
<protein>
    <recommendedName>
        <fullName evidence="2">CH-like domain-containing protein</fullName>
    </recommendedName>
</protein>
<dbReference type="Pfam" id="PF06294">
    <property type="entry name" value="CH_2"/>
    <property type="match status" value="1"/>
</dbReference>
<dbReference type="PANTHER" id="PTHR12509">
    <property type="entry name" value="SPERMATOGENESIS-ASSOCIATED 4-RELATED"/>
    <property type="match status" value="1"/>
</dbReference>
<dbReference type="InterPro" id="IPR027968">
    <property type="entry name" value="JHY"/>
</dbReference>
<evidence type="ECO:0000259" key="2">
    <source>
        <dbReference type="Pfam" id="PF06294"/>
    </source>
</evidence>
<dbReference type="InterPro" id="IPR010441">
    <property type="entry name" value="CH_2"/>
</dbReference>
<sequence>MHSYDYGTKNEKKTDNWAQLQKFFKKISFMILKDEVETIVKCQTPDGAGPLLERMYKFLTLKRSKPEEGKIEKQERQHQQNSTVNSESAKMSSAPVSARMDICKLSRDTHIESNRINMPNETCSTISAPSNVDERASVLVCSCIKQGKSPGSPCLSFNCQHFIYENNSFHPIQREAADHSPKQENRSGVLLPLQSNISFSDYGECMNQFKGKNDYFPTPLLKRINCKDENHEKVGEKVVLSAVERARQREICENPNFQHKMVDGDHVETTKPSSKTTSNIALAFRSHHRQRKFKQYTLNDYRRQQSAACVQLGKLGPDLEDEELGEKREKLERMKEFGRIVRSCNTAQVNVMKRTKTPPLSKRQKALEFAATVPKPKVKKVEVEKLPTPEKNHHQLSELQILEAKHEADRQHVEAMRRELEIFLR</sequence>
<evidence type="ECO:0000256" key="1">
    <source>
        <dbReference type="SAM" id="MobiDB-lite"/>
    </source>
</evidence>
<keyword evidence="5" id="KW-1185">Reference proteome</keyword>
<proteinExistence type="predicted"/>
<dbReference type="Gramene" id="Pp3c12_250V3.2">
    <property type="protein sequence ID" value="Pp3c12_250V3.2"/>
    <property type="gene ID" value="Pp3c12_250"/>
</dbReference>
<dbReference type="Gramene" id="Pp3c12_250V3.1">
    <property type="protein sequence ID" value="Pp3c12_250V3.1"/>
    <property type="gene ID" value="Pp3c12_250"/>
</dbReference>
<reference evidence="3 5" key="1">
    <citation type="journal article" date="2008" name="Science">
        <title>The Physcomitrella genome reveals evolutionary insights into the conquest of land by plants.</title>
        <authorList>
            <person name="Rensing S."/>
            <person name="Lang D."/>
            <person name="Zimmer A."/>
            <person name="Terry A."/>
            <person name="Salamov A."/>
            <person name="Shapiro H."/>
            <person name="Nishiyama T."/>
            <person name="Perroud P.-F."/>
            <person name="Lindquist E."/>
            <person name="Kamisugi Y."/>
            <person name="Tanahashi T."/>
            <person name="Sakakibara K."/>
            <person name="Fujita T."/>
            <person name="Oishi K."/>
            <person name="Shin-I T."/>
            <person name="Kuroki Y."/>
            <person name="Toyoda A."/>
            <person name="Suzuki Y."/>
            <person name="Hashimoto A."/>
            <person name="Yamaguchi K."/>
            <person name="Sugano A."/>
            <person name="Kohara Y."/>
            <person name="Fujiyama A."/>
            <person name="Anterola A."/>
            <person name="Aoki S."/>
            <person name="Ashton N."/>
            <person name="Barbazuk W.B."/>
            <person name="Barker E."/>
            <person name="Bennetzen J."/>
            <person name="Bezanilla M."/>
            <person name="Blankenship R."/>
            <person name="Cho S.H."/>
            <person name="Dutcher S."/>
            <person name="Estelle M."/>
            <person name="Fawcett J.A."/>
            <person name="Gundlach H."/>
            <person name="Hanada K."/>
            <person name="Heyl A."/>
            <person name="Hicks K.A."/>
            <person name="Hugh J."/>
            <person name="Lohr M."/>
            <person name="Mayer K."/>
            <person name="Melkozernov A."/>
            <person name="Murata T."/>
            <person name="Nelson D."/>
            <person name="Pils B."/>
            <person name="Prigge M."/>
            <person name="Reiss B."/>
            <person name="Renner T."/>
            <person name="Rombauts S."/>
            <person name="Rushton P."/>
            <person name="Sanderfoot A."/>
            <person name="Schween G."/>
            <person name="Shiu S.-H."/>
            <person name="Stueber K."/>
            <person name="Theodoulou F.L."/>
            <person name="Tu H."/>
            <person name="Van de Peer Y."/>
            <person name="Verrier P.J."/>
            <person name="Waters E."/>
            <person name="Wood A."/>
            <person name="Yang L."/>
            <person name="Cove D."/>
            <person name="Cuming A."/>
            <person name="Hasebe M."/>
            <person name="Lucas S."/>
            <person name="Mishler D.B."/>
            <person name="Reski R."/>
            <person name="Grigoriev I."/>
            <person name="Quatrano R.S."/>
            <person name="Boore J.L."/>
        </authorList>
    </citation>
    <scope>NUCLEOTIDE SEQUENCE [LARGE SCALE GENOMIC DNA]</scope>
    <source>
        <strain evidence="4 5">cv. Gransden 2004</strain>
    </source>
</reference>
<feature type="compositionally biased region" description="Polar residues" evidence="1">
    <location>
        <begin position="79"/>
        <end position="93"/>
    </location>
</feature>